<evidence type="ECO:0000313" key="16">
    <source>
        <dbReference type="EMBL" id="OZJ04483.1"/>
    </source>
</evidence>
<evidence type="ECO:0000259" key="15">
    <source>
        <dbReference type="PROSITE" id="PS50158"/>
    </source>
</evidence>
<dbReference type="PANTHER" id="PTHR11208">
    <property type="entry name" value="RNA-BINDING PROTEIN RELATED"/>
    <property type="match status" value="1"/>
</dbReference>
<evidence type="ECO:0000256" key="6">
    <source>
        <dbReference type="ARBA" id="ARBA00022771"/>
    </source>
</evidence>
<keyword evidence="6 11" id="KW-0863">Zinc-finger</keyword>
<feature type="domain" description="CCHC-type" evidence="15">
    <location>
        <begin position="299"/>
        <end position="314"/>
    </location>
</feature>
<dbReference type="SUPFAM" id="SSF54791">
    <property type="entry name" value="Eukaryotic type KH-domain (KH-domain type I)"/>
    <property type="match status" value="1"/>
</dbReference>
<sequence>MYKPSGTNVLPLGPRRKFGEMEGEEALLPPPPPSDGAPPPPPPSEKPSEPAANGEGKRRKKSRWGTEESKVNVPGMPTALTANMSKEQLEIYVTQMRLEEINRKLRTGDVVPPEGQRSPSPEPTYDAQGKRTNTRELRYKAKLENERHKLVEKALKMNPMFRPPADYKRPTKVSDKVYIPAKDMPEINFIGLLIGPRGNTLKKMEADSGAKISIRGKGSVKEGKSNRMDSSSNQGQEEDLHCLVTADSEEKVKKAVKMIEKIIETAASVPEGQNDLKRNQLRELAALNGTLRDDENQTCSNCGALGHRRYECPEQQNFTNTLTCRICGSAGHTARDCLQRNDPEAMARASERDQQLDSEYSNLMAELGESVPNDEGDRSGGHYGPSGGAAPWQRSSGPAGGAASAGAAPPWQRGGDSASGNAPWQKQAPSHSSNYNYSHSPANGAQNSPAAAHTSWDPNAAYAQGYNYAGYDYSQAGYDPYAAGYNYGYGYGAYDPYAANGYNAQAPPPPGDAASWQQPPPPPPPASSTDAPPPPPPSADSQAPPPPPPPSS</sequence>
<dbReference type="SUPFAM" id="SSF57756">
    <property type="entry name" value="Retrovirus zinc finger-like domains"/>
    <property type="match status" value="1"/>
</dbReference>
<dbReference type="Pfam" id="PF22675">
    <property type="entry name" value="KH-I_KHDC4-BBP"/>
    <property type="match status" value="1"/>
</dbReference>
<evidence type="ECO:0000256" key="2">
    <source>
        <dbReference type="ARBA" id="ARBA00010382"/>
    </source>
</evidence>
<organism evidence="16 17">
    <name type="scientific">Bifiguratus adelaidae</name>
    <dbReference type="NCBI Taxonomy" id="1938954"/>
    <lineage>
        <taxon>Eukaryota</taxon>
        <taxon>Fungi</taxon>
        <taxon>Fungi incertae sedis</taxon>
        <taxon>Mucoromycota</taxon>
        <taxon>Mucoromycotina</taxon>
        <taxon>Endogonomycetes</taxon>
        <taxon>Endogonales</taxon>
        <taxon>Endogonales incertae sedis</taxon>
        <taxon>Bifiguratus</taxon>
    </lineage>
</organism>
<keyword evidence="9 13" id="KW-0508">mRNA splicing</keyword>
<comment type="subcellular location">
    <subcellularLocation>
        <location evidence="1 13">Nucleus</location>
    </subcellularLocation>
</comment>
<comment type="similarity">
    <text evidence="2 13">Belongs to the BBP/SF1 family.</text>
</comment>
<feature type="compositionally biased region" description="Low complexity" evidence="14">
    <location>
        <begin position="428"/>
        <end position="442"/>
    </location>
</feature>
<dbReference type="PROSITE" id="PS50084">
    <property type="entry name" value="KH_TYPE_1"/>
    <property type="match status" value="1"/>
</dbReference>
<dbReference type="GO" id="GO:0071004">
    <property type="term" value="C:U2-type prespliceosome"/>
    <property type="evidence" value="ECO:0007669"/>
    <property type="project" value="EnsemblFungi"/>
</dbReference>
<evidence type="ECO:0000256" key="4">
    <source>
        <dbReference type="ARBA" id="ARBA00022664"/>
    </source>
</evidence>
<keyword evidence="5 13" id="KW-0479">Metal-binding</keyword>
<keyword evidence="4 13" id="KW-0507">mRNA processing</keyword>
<evidence type="ECO:0000256" key="3">
    <source>
        <dbReference type="ARBA" id="ARBA00017984"/>
    </source>
</evidence>
<evidence type="ECO:0000256" key="8">
    <source>
        <dbReference type="ARBA" id="ARBA00022884"/>
    </source>
</evidence>
<dbReference type="Proteomes" id="UP000242875">
    <property type="component" value="Unassembled WGS sequence"/>
</dbReference>
<dbReference type="InterPro" id="IPR004087">
    <property type="entry name" value="KH_dom"/>
</dbReference>
<evidence type="ECO:0000256" key="13">
    <source>
        <dbReference type="RuleBase" id="RU367126"/>
    </source>
</evidence>
<keyword evidence="13" id="KW-0747">Spliceosome</keyword>
<protein>
    <recommendedName>
        <fullName evidence="3 13">Branchpoint-bridging protein</fullName>
    </recommendedName>
</protein>
<gene>
    <name evidence="16" type="ORF">BZG36_02673</name>
</gene>
<feature type="compositionally biased region" description="Low complexity" evidence="14">
    <location>
        <begin position="395"/>
        <end position="410"/>
    </location>
</feature>
<evidence type="ECO:0000256" key="11">
    <source>
        <dbReference type="PROSITE-ProRule" id="PRU00047"/>
    </source>
</evidence>
<dbReference type="Gene3D" id="6.10.140.1790">
    <property type="match status" value="1"/>
</dbReference>
<evidence type="ECO:0000256" key="5">
    <source>
        <dbReference type="ARBA" id="ARBA00022723"/>
    </source>
</evidence>
<evidence type="ECO:0000256" key="7">
    <source>
        <dbReference type="ARBA" id="ARBA00022833"/>
    </source>
</evidence>
<dbReference type="PANTHER" id="PTHR11208:SF45">
    <property type="entry name" value="SPLICING FACTOR 1"/>
    <property type="match status" value="1"/>
</dbReference>
<dbReference type="InterPro" id="IPR001878">
    <property type="entry name" value="Znf_CCHC"/>
</dbReference>
<dbReference type="InterPro" id="IPR045071">
    <property type="entry name" value="BBP-like"/>
</dbReference>
<dbReference type="Pfam" id="PF00098">
    <property type="entry name" value="zf-CCHC"/>
    <property type="match status" value="2"/>
</dbReference>
<dbReference type="SMART" id="SM00322">
    <property type="entry name" value="KH"/>
    <property type="match status" value="1"/>
</dbReference>
<dbReference type="InterPro" id="IPR055256">
    <property type="entry name" value="KH_1_KHDC4/BBP-like"/>
</dbReference>
<dbReference type="InterPro" id="IPR036875">
    <property type="entry name" value="Znf_CCHC_sf"/>
</dbReference>
<reference evidence="16 17" key="1">
    <citation type="journal article" date="2017" name="Mycologia">
        <title>Bifiguratus adelaidae, gen. et sp. nov., a new member of Mucoromycotina in endophytic and soil-dwelling habitats.</title>
        <authorList>
            <person name="Torres-Cruz T.J."/>
            <person name="Billingsley Tobias T.L."/>
            <person name="Almatruk M."/>
            <person name="Hesse C."/>
            <person name="Kuske C.R."/>
            <person name="Desiro A."/>
            <person name="Benucci G.M."/>
            <person name="Bonito G."/>
            <person name="Stajich J.E."/>
            <person name="Dunlap C."/>
            <person name="Arnold A.E."/>
            <person name="Porras-Alfaro A."/>
        </authorList>
    </citation>
    <scope>NUCLEOTIDE SEQUENCE [LARGE SCALE GENOMIC DNA]</scope>
    <source>
        <strain evidence="16 17">AZ0501</strain>
    </source>
</reference>
<evidence type="ECO:0000256" key="12">
    <source>
        <dbReference type="PROSITE-ProRule" id="PRU00117"/>
    </source>
</evidence>
<dbReference type="GO" id="GO:0005829">
    <property type="term" value="C:cytosol"/>
    <property type="evidence" value="ECO:0007669"/>
    <property type="project" value="EnsemblFungi"/>
</dbReference>
<dbReference type="InterPro" id="IPR032570">
    <property type="entry name" value="SF1-HH"/>
</dbReference>
<dbReference type="FunFam" id="3.30.1370.10:FF:000024">
    <property type="entry name" value="Branchpoint-bridging protein-like protein"/>
    <property type="match status" value="1"/>
</dbReference>
<dbReference type="CDD" id="cd02395">
    <property type="entry name" value="KH-I_BBP"/>
    <property type="match status" value="1"/>
</dbReference>
<comment type="function">
    <text evidence="13">Necessary for the splicing of pre-mRNA. Has a role in the recognition of the branch site (5'-UACUAAC-3'), the pyrimidine tract and the 3'-splice site at the 3'-end of introns.</text>
</comment>
<dbReference type="Gene3D" id="3.30.1370.10">
    <property type="entry name" value="K Homology domain, type 1"/>
    <property type="match status" value="1"/>
</dbReference>
<keyword evidence="17" id="KW-1185">Reference proteome</keyword>
<name>A0A261Y1L5_9FUNG</name>
<feature type="region of interest" description="Disordered" evidence="14">
    <location>
        <begin position="212"/>
        <end position="238"/>
    </location>
</feature>
<dbReference type="AlphaFoldDB" id="A0A261Y1L5"/>
<evidence type="ECO:0000256" key="9">
    <source>
        <dbReference type="ARBA" id="ARBA00023187"/>
    </source>
</evidence>
<dbReference type="GO" id="GO:0045292">
    <property type="term" value="P:mRNA cis splicing, via spliceosome"/>
    <property type="evidence" value="ECO:0007669"/>
    <property type="project" value="EnsemblFungi"/>
</dbReference>
<feature type="region of interest" description="Disordered" evidence="14">
    <location>
        <begin position="104"/>
        <end position="134"/>
    </location>
</feature>
<evidence type="ECO:0000256" key="10">
    <source>
        <dbReference type="ARBA" id="ARBA00023242"/>
    </source>
</evidence>
<dbReference type="PROSITE" id="PS50158">
    <property type="entry name" value="ZF_CCHC"/>
    <property type="match status" value="2"/>
</dbReference>
<dbReference type="Pfam" id="PF16275">
    <property type="entry name" value="SF1-HH"/>
    <property type="match status" value="1"/>
</dbReference>
<dbReference type="Gene3D" id="4.10.60.10">
    <property type="entry name" value="Zinc finger, CCHC-type"/>
    <property type="match status" value="1"/>
</dbReference>
<feature type="compositionally biased region" description="Pro residues" evidence="14">
    <location>
        <begin position="518"/>
        <end position="552"/>
    </location>
</feature>
<accession>A0A261Y1L5</accession>
<feature type="region of interest" description="Disordered" evidence="14">
    <location>
        <begin position="369"/>
        <end position="455"/>
    </location>
</feature>
<dbReference type="GO" id="GO:0000243">
    <property type="term" value="C:commitment complex"/>
    <property type="evidence" value="ECO:0007669"/>
    <property type="project" value="EnsemblFungi"/>
</dbReference>
<feature type="compositionally biased region" description="Pro residues" evidence="14">
    <location>
        <begin position="28"/>
        <end position="45"/>
    </location>
</feature>
<dbReference type="SMART" id="SM00343">
    <property type="entry name" value="ZnF_C2HC"/>
    <property type="match status" value="2"/>
</dbReference>
<feature type="region of interest" description="Disordered" evidence="14">
    <location>
        <begin position="498"/>
        <end position="552"/>
    </location>
</feature>
<keyword evidence="10 13" id="KW-0539">Nucleus</keyword>
<proteinExistence type="inferred from homology"/>
<dbReference type="GO" id="GO:0048024">
    <property type="term" value="P:regulation of mRNA splicing, via spliceosome"/>
    <property type="evidence" value="ECO:0007669"/>
    <property type="project" value="TreeGrafter"/>
</dbReference>
<comment type="caution">
    <text evidence="16">The sequence shown here is derived from an EMBL/GenBank/DDBJ whole genome shotgun (WGS) entry which is preliminary data.</text>
</comment>
<evidence type="ECO:0000313" key="17">
    <source>
        <dbReference type="Proteomes" id="UP000242875"/>
    </source>
</evidence>
<dbReference type="EMBL" id="MVBO01000039">
    <property type="protein sequence ID" value="OZJ04483.1"/>
    <property type="molecule type" value="Genomic_DNA"/>
</dbReference>
<feature type="domain" description="CCHC-type" evidence="15">
    <location>
        <begin position="324"/>
        <end position="337"/>
    </location>
</feature>
<keyword evidence="8 12" id="KW-0694">RNA-binding</keyword>
<dbReference type="InterPro" id="IPR047086">
    <property type="entry name" value="SF1-HH_sf"/>
</dbReference>
<feature type="region of interest" description="Disordered" evidence="14">
    <location>
        <begin position="1"/>
        <end position="82"/>
    </location>
</feature>
<dbReference type="GO" id="GO:0045131">
    <property type="term" value="F:pre-mRNA branch point binding"/>
    <property type="evidence" value="ECO:0007669"/>
    <property type="project" value="UniProtKB-UniRule"/>
</dbReference>
<evidence type="ECO:0000256" key="1">
    <source>
        <dbReference type="ARBA" id="ARBA00004123"/>
    </source>
</evidence>
<dbReference type="GO" id="GO:0003729">
    <property type="term" value="F:mRNA binding"/>
    <property type="evidence" value="ECO:0007669"/>
    <property type="project" value="TreeGrafter"/>
</dbReference>
<dbReference type="InterPro" id="IPR036612">
    <property type="entry name" value="KH_dom_type_1_sf"/>
</dbReference>
<evidence type="ECO:0000256" key="14">
    <source>
        <dbReference type="SAM" id="MobiDB-lite"/>
    </source>
</evidence>
<dbReference type="GO" id="GO:0008270">
    <property type="term" value="F:zinc ion binding"/>
    <property type="evidence" value="ECO:0007669"/>
    <property type="project" value="UniProtKB-UniRule"/>
</dbReference>
<dbReference type="OrthoDB" id="6777263at2759"/>
<keyword evidence="7 13" id="KW-0862">Zinc</keyword>